<name>U7QLB8_9CYAN</name>
<keyword evidence="1" id="KW-0175">Coiled coil</keyword>
<evidence type="ECO:0000256" key="1">
    <source>
        <dbReference type="SAM" id="Coils"/>
    </source>
</evidence>
<evidence type="ECO:0000313" key="3">
    <source>
        <dbReference type="Proteomes" id="UP000017127"/>
    </source>
</evidence>
<protein>
    <submittedName>
        <fullName evidence="2">Uncharacterized protein</fullName>
    </submittedName>
</protein>
<feature type="coiled-coil region" evidence="1">
    <location>
        <begin position="72"/>
        <end position="106"/>
    </location>
</feature>
<accession>U7QLB8</accession>
<dbReference type="Proteomes" id="UP000017127">
    <property type="component" value="Unassembled WGS sequence"/>
</dbReference>
<sequence>MKIKEIEFSVTVKLRNNESSQLSLRAELEDWEDVEESLAYLQQKVVELSGSEAFILEYLPTRENNQKVVYKLDKTQQVYRNNRKRLDELIDEIKTLENRVTVAKELVERLDSYDCQNTTIKELSEMIETVKNLKGYQNRLRDRIDDKGGYGSDDSSMF</sequence>
<evidence type="ECO:0000313" key="2">
    <source>
        <dbReference type="EMBL" id="ERT07216.1"/>
    </source>
</evidence>
<keyword evidence="3" id="KW-1185">Reference proteome</keyword>
<dbReference type="EMBL" id="AUZM01000024">
    <property type="protein sequence ID" value="ERT07216.1"/>
    <property type="molecule type" value="Genomic_DNA"/>
</dbReference>
<proteinExistence type="predicted"/>
<gene>
    <name evidence="2" type="ORF">M595_2765</name>
</gene>
<comment type="caution">
    <text evidence="2">The sequence shown here is derived from an EMBL/GenBank/DDBJ whole genome shotgun (WGS) entry which is preliminary data.</text>
</comment>
<dbReference type="AlphaFoldDB" id="U7QLB8"/>
<dbReference type="OrthoDB" id="470647at2"/>
<reference evidence="2 3" key="1">
    <citation type="journal article" date="2013" name="Front. Microbiol.">
        <title>Comparative genomic analyses of the cyanobacterium, Lyngbya aestuarii BL J, a powerful hydrogen producer.</title>
        <authorList>
            <person name="Kothari A."/>
            <person name="Vaughn M."/>
            <person name="Garcia-Pichel F."/>
        </authorList>
    </citation>
    <scope>NUCLEOTIDE SEQUENCE [LARGE SCALE GENOMIC DNA]</scope>
    <source>
        <strain evidence="2 3">BL J</strain>
    </source>
</reference>
<dbReference type="RefSeq" id="WP_023066549.1">
    <property type="nucleotide sequence ID" value="NZ_AUZM01000024.1"/>
</dbReference>
<organism evidence="2 3">
    <name type="scientific">Lyngbya aestuarii BL J</name>
    <dbReference type="NCBI Taxonomy" id="1348334"/>
    <lineage>
        <taxon>Bacteria</taxon>
        <taxon>Bacillati</taxon>
        <taxon>Cyanobacteriota</taxon>
        <taxon>Cyanophyceae</taxon>
        <taxon>Oscillatoriophycideae</taxon>
        <taxon>Oscillatoriales</taxon>
        <taxon>Microcoleaceae</taxon>
        <taxon>Lyngbya</taxon>
    </lineage>
</organism>